<protein>
    <submittedName>
        <fullName evidence="1">Uncharacterized protein</fullName>
    </submittedName>
</protein>
<dbReference type="AlphaFoldDB" id="A0A0T9SXW2"/>
<reference evidence="1 2" key="1">
    <citation type="submission" date="2015-03" db="EMBL/GenBank/DDBJ databases">
        <authorList>
            <person name="Murphy D."/>
        </authorList>
    </citation>
    <scope>NUCLEOTIDE SEQUENCE [LARGE SCALE GENOMIC DNA]</scope>
    <source>
        <strain evidence="1 2">IP06005</strain>
    </source>
</reference>
<evidence type="ECO:0000313" key="1">
    <source>
        <dbReference type="EMBL" id="CNK47051.1"/>
    </source>
</evidence>
<gene>
    <name evidence="1" type="ORF">ERS137965_00170</name>
</gene>
<evidence type="ECO:0000313" key="2">
    <source>
        <dbReference type="Proteomes" id="UP000041595"/>
    </source>
</evidence>
<sequence>MKIEEIVLIKSAQFYKVNKVITKKTINSMFDELSEFKIGRYLLKECKIDGVTNAVEFKYSIAVYKVETEPSFIHNSSLREVKFSYVLLLEIDDSLVIFKKNIDSPEKKLSKYISEYDYEYFCHFGGGLNPEYERVSMSNMSISDAVIRSRTLEAYKLNGIIPLNSASRSVPKNFRVKIDNGIYSLCPNSSRVTLRDKAVGIYPLVVWASETILEIKNTLSRSDFLDNFATPIVLEDIILKGGYIASVFFDFNELDKQIRGNNPIYKLMIDNGVGELIDLDDKKLKRFFNAFKSPILVLNNKLKIKGKMLKGSIIPNKKTITIKVDLFNKFVIVDGNNQEITIGSYINKYKPFLATFNSPNYICYSRSCFEDRKILNNLKSVINILDDSYDFSSVISEKCKPHGNNITEFPEKSLFYHVEKMYISNNSILICDDMNDEWADHIHIECDNNPSISFIHSKYTKKDSYGASKFHEVVSQALKNIGMMYGDIESIENKYTQKWSKNYEETNITRVRGNKKLDDVKKAFNSISSNPNTVRKIVLATPFIRRKEVESIFENIERNGHGEAYHIQLIWLISTFVSACQEYGIQPKILCKK</sequence>
<name>A0A0T9SXW2_YERAL</name>
<accession>A0A0T9SXW2</accession>
<proteinExistence type="predicted"/>
<dbReference type="EMBL" id="CQEJ01000001">
    <property type="protein sequence ID" value="CNK47051.1"/>
    <property type="molecule type" value="Genomic_DNA"/>
</dbReference>
<dbReference type="eggNOG" id="ENOG502ZA8Y">
    <property type="taxonomic scope" value="Bacteria"/>
</dbReference>
<dbReference type="Proteomes" id="UP000041595">
    <property type="component" value="Unassembled WGS sequence"/>
</dbReference>
<dbReference type="RefSeq" id="WP_004703710.1">
    <property type="nucleotide sequence ID" value="NZ_CQEJ01000001.1"/>
</dbReference>
<organism evidence="1 2">
    <name type="scientific">Yersinia aldovae</name>
    <dbReference type="NCBI Taxonomy" id="29483"/>
    <lineage>
        <taxon>Bacteria</taxon>
        <taxon>Pseudomonadati</taxon>
        <taxon>Pseudomonadota</taxon>
        <taxon>Gammaproteobacteria</taxon>
        <taxon>Enterobacterales</taxon>
        <taxon>Yersiniaceae</taxon>
        <taxon>Yersinia</taxon>
    </lineage>
</organism>